<evidence type="ECO:0000313" key="3">
    <source>
        <dbReference type="Proteomes" id="UP000192257"/>
    </source>
</evidence>
<dbReference type="STRING" id="67003.A0A1X0NVU1"/>
<dbReference type="GO" id="GO:0003746">
    <property type="term" value="F:translation elongation factor activity"/>
    <property type="evidence" value="ECO:0007669"/>
    <property type="project" value="UniProtKB-KW"/>
</dbReference>
<dbReference type="InterPro" id="IPR039948">
    <property type="entry name" value="ELC1"/>
</dbReference>
<keyword evidence="2" id="KW-0648">Protein biosynthesis</keyword>
<comment type="caution">
    <text evidence="2">The sequence shown here is derived from an EMBL/GenBank/DDBJ whole genome shotgun (WGS) entry which is preliminary data.</text>
</comment>
<keyword evidence="2" id="KW-0251">Elongation factor</keyword>
<dbReference type="AlphaFoldDB" id="A0A1X0NVU1"/>
<accession>A0A1X0NVU1</accession>
<dbReference type="SUPFAM" id="SSF54695">
    <property type="entry name" value="POZ domain"/>
    <property type="match status" value="1"/>
</dbReference>
<dbReference type="InterPro" id="IPR011333">
    <property type="entry name" value="SKP1/BTB/POZ_sf"/>
</dbReference>
<feature type="region of interest" description="Disordered" evidence="1">
    <location>
        <begin position="77"/>
        <end position="112"/>
    </location>
</feature>
<evidence type="ECO:0000313" key="2">
    <source>
        <dbReference type="EMBL" id="ORC88658.1"/>
    </source>
</evidence>
<protein>
    <submittedName>
        <fullName evidence="2">Transcription elongation factor B, polypeptide 1</fullName>
    </submittedName>
</protein>
<name>A0A1X0NVU1_9TRYP</name>
<reference evidence="2 3" key="1">
    <citation type="submission" date="2017-03" db="EMBL/GenBank/DDBJ databases">
        <title>An alternative strategy for trypanosome survival in the mammalian bloodstream revealed through genome and transcriptome analysis of the ubiquitous bovine parasite Trypanosoma (Megatrypanum) theileri.</title>
        <authorList>
            <person name="Kelly S."/>
            <person name="Ivens A."/>
            <person name="Mott A."/>
            <person name="O'Neill E."/>
            <person name="Emms D."/>
            <person name="Macleod O."/>
            <person name="Voorheis P."/>
            <person name="Matthews J."/>
            <person name="Matthews K."/>
            <person name="Carrington M."/>
        </authorList>
    </citation>
    <scope>NUCLEOTIDE SEQUENCE [LARGE SCALE GENOMIC DNA]</scope>
    <source>
        <strain evidence="2">Edinburgh</strain>
    </source>
</reference>
<evidence type="ECO:0000256" key="1">
    <source>
        <dbReference type="SAM" id="MobiDB-lite"/>
    </source>
</evidence>
<sequence>MIRSGAAFNPMRRTPPPPPYMDTFNLDPTEYIRVLSAEGHTFVVHRDCACSSPLLRKCLANRLDPALPTVRISWGDEVSTRKDSESTGESREAGGEEATTPKSVGNVGEQRGGDLRPPVIHFPELPAVWLEVVLQYLHHKHRYEGDTGDRPPFHVPVEGAIEVMKVAEVLQC</sequence>
<feature type="region of interest" description="Disordered" evidence="1">
    <location>
        <begin position="1"/>
        <end position="20"/>
    </location>
</feature>
<dbReference type="Gene3D" id="3.30.710.10">
    <property type="entry name" value="Potassium Channel Kv1.1, Chain A"/>
    <property type="match status" value="1"/>
</dbReference>
<organism evidence="2 3">
    <name type="scientific">Trypanosoma theileri</name>
    <dbReference type="NCBI Taxonomy" id="67003"/>
    <lineage>
        <taxon>Eukaryota</taxon>
        <taxon>Discoba</taxon>
        <taxon>Euglenozoa</taxon>
        <taxon>Kinetoplastea</taxon>
        <taxon>Metakinetoplastina</taxon>
        <taxon>Trypanosomatida</taxon>
        <taxon>Trypanosomatidae</taxon>
        <taxon>Trypanosoma</taxon>
    </lineage>
</organism>
<dbReference type="EMBL" id="NBCO01000016">
    <property type="protein sequence ID" value="ORC88658.1"/>
    <property type="molecule type" value="Genomic_DNA"/>
</dbReference>
<dbReference type="RefSeq" id="XP_028882724.1">
    <property type="nucleotide sequence ID" value="XM_029026168.1"/>
</dbReference>
<dbReference type="VEuPathDB" id="TriTrypDB:TM35_000162960"/>
<dbReference type="Proteomes" id="UP000192257">
    <property type="component" value="Unassembled WGS sequence"/>
</dbReference>
<proteinExistence type="predicted"/>
<gene>
    <name evidence="2" type="ORF">TM35_000162960</name>
</gene>
<keyword evidence="3" id="KW-1185">Reference proteome</keyword>
<dbReference type="OrthoDB" id="249087at2759"/>
<dbReference type="GeneID" id="39985948"/>
<dbReference type="PANTHER" id="PTHR20648">
    <property type="entry name" value="ELONGIN-C"/>
    <property type="match status" value="1"/>
</dbReference>
<feature type="compositionally biased region" description="Basic and acidic residues" evidence="1">
    <location>
        <begin position="78"/>
        <end position="94"/>
    </location>
</feature>